<dbReference type="STRING" id="1172194.WQQ_31150"/>
<keyword evidence="2" id="KW-0812">Transmembrane</keyword>
<comment type="caution">
    <text evidence="3">The sequence shown here is derived from an EMBL/GenBank/DDBJ whole genome shotgun (WGS) entry which is preliminary data.</text>
</comment>
<keyword evidence="2" id="KW-1133">Transmembrane helix</keyword>
<evidence type="ECO:0000256" key="1">
    <source>
        <dbReference type="SAM" id="MobiDB-lite"/>
    </source>
</evidence>
<keyword evidence="2" id="KW-0472">Membrane</keyword>
<evidence type="ECO:0000313" key="4">
    <source>
        <dbReference type="Proteomes" id="UP000003704"/>
    </source>
</evidence>
<protein>
    <submittedName>
        <fullName evidence="3">Uncharacterized protein</fullName>
    </submittedName>
</protein>
<sequence>MNDLFWFVLMDLAGCLLIALLLTALTRSDRRSSDNESPGKLFPPAHRRGGTAARPT</sequence>
<feature type="transmembrane region" description="Helical" evidence="2">
    <location>
        <begin position="6"/>
        <end position="25"/>
    </location>
</feature>
<dbReference type="RefSeq" id="WP_007186054.1">
    <property type="nucleotide sequence ID" value="NZ_AKGD01000002.1"/>
</dbReference>
<feature type="region of interest" description="Disordered" evidence="1">
    <location>
        <begin position="28"/>
        <end position="56"/>
    </location>
</feature>
<keyword evidence="4" id="KW-1185">Reference proteome</keyword>
<proteinExistence type="predicted"/>
<name>I8T741_9GAMM</name>
<evidence type="ECO:0000256" key="2">
    <source>
        <dbReference type="SAM" id="Phobius"/>
    </source>
</evidence>
<evidence type="ECO:0000313" key="3">
    <source>
        <dbReference type="EMBL" id="EIT69533.1"/>
    </source>
</evidence>
<dbReference type="Proteomes" id="UP000003704">
    <property type="component" value="Unassembled WGS sequence"/>
</dbReference>
<gene>
    <name evidence="3" type="ORF">WQQ_31150</name>
</gene>
<accession>I8T741</accession>
<reference evidence="3 4" key="1">
    <citation type="journal article" date="2012" name="J. Bacteriol.">
        <title>Genome Sequence of n-Alkane-Degrading Hydrocarboniphaga effusa Strain AP103T (ATCC BAA-332T).</title>
        <authorList>
            <person name="Chang H.K."/>
            <person name="Zylstra G.J."/>
            <person name="Chae J.C."/>
        </authorList>
    </citation>
    <scope>NUCLEOTIDE SEQUENCE [LARGE SCALE GENOMIC DNA]</scope>
    <source>
        <strain evidence="3 4">AP103</strain>
    </source>
</reference>
<organism evidence="3 4">
    <name type="scientific">Hydrocarboniphaga effusa AP103</name>
    <dbReference type="NCBI Taxonomy" id="1172194"/>
    <lineage>
        <taxon>Bacteria</taxon>
        <taxon>Pseudomonadati</taxon>
        <taxon>Pseudomonadota</taxon>
        <taxon>Gammaproteobacteria</taxon>
        <taxon>Nevskiales</taxon>
        <taxon>Nevskiaceae</taxon>
        <taxon>Hydrocarboniphaga</taxon>
    </lineage>
</organism>
<dbReference type="EMBL" id="AKGD01000002">
    <property type="protein sequence ID" value="EIT69533.1"/>
    <property type="molecule type" value="Genomic_DNA"/>
</dbReference>
<dbReference type="AlphaFoldDB" id="I8T741"/>